<evidence type="ECO:0000313" key="4">
    <source>
        <dbReference type="Proteomes" id="UP000887581"/>
    </source>
</evidence>
<comment type="similarity">
    <text evidence="1">Belongs to the GSKIP family.</text>
</comment>
<keyword evidence="4" id="KW-1185">Reference proteome</keyword>
<feature type="domain" description="GSKIP" evidence="3">
    <location>
        <begin position="163"/>
        <end position="267"/>
    </location>
</feature>
<accession>A0A915PKT7</accession>
<dbReference type="Proteomes" id="UP000887581">
    <property type="component" value="Unplaced"/>
</dbReference>
<evidence type="ECO:0000259" key="3">
    <source>
        <dbReference type="Pfam" id="PF05303"/>
    </source>
</evidence>
<dbReference type="PANTHER" id="PTHR12490:SF4">
    <property type="entry name" value="GSK3B-INTERACTING PROTEIN"/>
    <property type="match status" value="1"/>
</dbReference>
<organism evidence="4 5">
    <name type="scientific">Setaria digitata</name>
    <dbReference type="NCBI Taxonomy" id="48799"/>
    <lineage>
        <taxon>Eukaryota</taxon>
        <taxon>Metazoa</taxon>
        <taxon>Ecdysozoa</taxon>
        <taxon>Nematoda</taxon>
        <taxon>Chromadorea</taxon>
        <taxon>Rhabditida</taxon>
        <taxon>Spirurina</taxon>
        <taxon>Spiruromorpha</taxon>
        <taxon>Filarioidea</taxon>
        <taxon>Setariidae</taxon>
        <taxon>Setaria</taxon>
    </lineage>
</organism>
<evidence type="ECO:0000256" key="2">
    <source>
        <dbReference type="SAM" id="MobiDB-lite"/>
    </source>
</evidence>
<dbReference type="InterPro" id="IPR023231">
    <property type="entry name" value="GSKIP_dom_sf"/>
</dbReference>
<reference evidence="5" key="1">
    <citation type="submission" date="2022-11" db="UniProtKB">
        <authorList>
            <consortium name="WormBaseParasite"/>
        </authorList>
    </citation>
    <scope>IDENTIFICATION</scope>
</reference>
<feature type="region of interest" description="Disordered" evidence="2">
    <location>
        <begin position="284"/>
        <end position="325"/>
    </location>
</feature>
<dbReference type="AlphaFoldDB" id="A0A915PKT7"/>
<dbReference type="Gene3D" id="3.30.2280.10">
    <property type="entry name" value="Hypothetical protein (hspc210)"/>
    <property type="match status" value="1"/>
</dbReference>
<proteinExistence type="inferred from homology"/>
<dbReference type="GO" id="GO:0005737">
    <property type="term" value="C:cytoplasm"/>
    <property type="evidence" value="ECO:0007669"/>
    <property type="project" value="TreeGrafter"/>
</dbReference>
<sequence length="325" mass="35998">MHVQFFPNSVDAGSSYLKKNMAHSPPFTPPSSPSCKNVPSTLSFHAVHPIGTPTANCLADSLGVSPLYRQQDSARWQSAAQIYQSYQNSRAHSRAHSPAPDGFHEAFMYPPSLTPALVSDHTSTVHNIFGTPLSLVEIGRANRKRHAETGDALNELSVGGPLELEAIAAVHELSNEVRSIAVSEILPRTADLIFVNIKTVEGHPYTLELTMKGWRIASLQCDSMNGDYKRVELHAKYYENARQLLEEISPAHSQYFTKCLTEKLAQLHIWRKAQEEMEDVDVGTFDKQIGNSSNSSKNETKHDAENDDLSDEEGLVFNVGENSNR</sequence>
<dbReference type="GO" id="GO:0060828">
    <property type="term" value="P:regulation of canonical Wnt signaling pathway"/>
    <property type="evidence" value="ECO:0007669"/>
    <property type="project" value="InterPro"/>
</dbReference>
<dbReference type="PANTHER" id="PTHR12490">
    <property type="entry name" value="GSK3B-INTERACTING PROTEIN"/>
    <property type="match status" value="1"/>
</dbReference>
<name>A0A915PKT7_9BILA</name>
<evidence type="ECO:0000313" key="5">
    <source>
        <dbReference type="WBParaSite" id="sdigi.contig154.g5334.t1"/>
    </source>
</evidence>
<dbReference type="InterPro" id="IPR007967">
    <property type="entry name" value="GSKIP_dom"/>
</dbReference>
<dbReference type="InterPro" id="IPR037395">
    <property type="entry name" value="GSKIP"/>
</dbReference>
<dbReference type="GO" id="GO:0051018">
    <property type="term" value="F:protein kinase A binding"/>
    <property type="evidence" value="ECO:0007669"/>
    <property type="project" value="TreeGrafter"/>
</dbReference>
<dbReference type="GO" id="GO:0019207">
    <property type="term" value="F:kinase regulator activity"/>
    <property type="evidence" value="ECO:0007669"/>
    <property type="project" value="TreeGrafter"/>
</dbReference>
<feature type="compositionally biased region" description="Acidic residues" evidence="2">
    <location>
        <begin position="305"/>
        <end position="314"/>
    </location>
</feature>
<dbReference type="SUPFAM" id="SSF103107">
    <property type="entry name" value="Hypothetical protein c14orf129, hspc210"/>
    <property type="match status" value="1"/>
</dbReference>
<evidence type="ECO:0000256" key="1">
    <source>
        <dbReference type="ARBA" id="ARBA00009571"/>
    </source>
</evidence>
<dbReference type="Pfam" id="PF05303">
    <property type="entry name" value="GSKIP_dom"/>
    <property type="match status" value="1"/>
</dbReference>
<dbReference type="WBParaSite" id="sdigi.contig154.g5334.t1">
    <property type="protein sequence ID" value="sdigi.contig154.g5334.t1"/>
    <property type="gene ID" value="sdigi.contig154.g5334"/>
</dbReference>
<protein>
    <submittedName>
        <fullName evidence="5">GSKIP domain-containing protein</fullName>
    </submittedName>
</protein>